<keyword evidence="1" id="KW-1133">Transmembrane helix</keyword>
<keyword evidence="1" id="KW-0812">Transmembrane</keyword>
<dbReference type="EMBL" id="RQGG01000010">
    <property type="protein sequence ID" value="TGL55475.1"/>
    <property type="molecule type" value="Genomic_DNA"/>
</dbReference>
<name>A0A4R9JT87_9LEPT</name>
<dbReference type="Proteomes" id="UP000297609">
    <property type="component" value="Unassembled WGS sequence"/>
</dbReference>
<keyword evidence="1" id="KW-0472">Membrane</keyword>
<sequence length="141" mass="15703">MRPVSKKTKRVVSVVLLTAITFVLVCTAGFFECPQLGLMKGEVSSATSQDFPLTCHTEPLEEGDESSKAGNSCQCNEISKSEGISFQIEFAKLVRISIQKLYFISTLELPVIFSEFQIHSNSHLSDLNQFQDLQKTIKLLI</sequence>
<evidence type="ECO:0000256" key="1">
    <source>
        <dbReference type="SAM" id="Phobius"/>
    </source>
</evidence>
<comment type="caution">
    <text evidence="2">The sequence shown here is derived from an EMBL/GenBank/DDBJ whole genome shotgun (WGS) entry which is preliminary data.</text>
</comment>
<evidence type="ECO:0000313" key="3">
    <source>
        <dbReference type="Proteomes" id="UP000297609"/>
    </source>
</evidence>
<dbReference type="OrthoDB" id="340615at2"/>
<protein>
    <submittedName>
        <fullName evidence="2">Uncharacterized protein</fullName>
    </submittedName>
</protein>
<accession>A0A4R9JT87</accession>
<reference evidence="2" key="1">
    <citation type="journal article" date="2019" name="PLoS Negl. Trop. Dis.">
        <title>Revisiting the worldwide diversity of Leptospira species in the environment.</title>
        <authorList>
            <person name="Vincent A.T."/>
            <person name="Schiettekatte O."/>
            <person name="Bourhy P."/>
            <person name="Veyrier F.J."/>
            <person name="Picardeau M."/>
        </authorList>
    </citation>
    <scope>NUCLEOTIDE SEQUENCE [LARGE SCALE GENOMIC DNA]</scope>
    <source>
        <strain evidence="2">201702454</strain>
    </source>
</reference>
<feature type="transmembrane region" description="Helical" evidence="1">
    <location>
        <begin position="12"/>
        <end position="31"/>
    </location>
</feature>
<dbReference type="AlphaFoldDB" id="A0A4R9JT87"/>
<gene>
    <name evidence="2" type="ORF">EHQ59_03420</name>
</gene>
<evidence type="ECO:0000313" key="2">
    <source>
        <dbReference type="EMBL" id="TGL55475.1"/>
    </source>
</evidence>
<keyword evidence="3" id="KW-1185">Reference proteome</keyword>
<dbReference type="RefSeq" id="WP_135617752.1">
    <property type="nucleotide sequence ID" value="NZ_RQGG01000010.1"/>
</dbReference>
<proteinExistence type="predicted"/>
<organism evidence="2 3">
    <name type="scientific">Leptospira kemamanensis</name>
    <dbReference type="NCBI Taxonomy" id="2484942"/>
    <lineage>
        <taxon>Bacteria</taxon>
        <taxon>Pseudomonadati</taxon>
        <taxon>Spirochaetota</taxon>
        <taxon>Spirochaetia</taxon>
        <taxon>Leptospirales</taxon>
        <taxon>Leptospiraceae</taxon>
        <taxon>Leptospira</taxon>
    </lineage>
</organism>